<dbReference type="OrthoDB" id="6244550at2759"/>
<dbReference type="EMBL" id="VXIV02001795">
    <property type="protein sequence ID" value="KAF6029716.1"/>
    <property type="molecule type" value="Genomic_DNA"/>
</dbReference>
<gene>
    <name evidence="9" type="ORF">EB796_011974</name>
</gene>
<evidence type="ECO:0000313" key="9">
    <source>
        <dbReference type="EMBL" id="KAF6029716.1"/>
    </source>
</evidence>
<feature type="domain" description="SH3" evidence="6">
    <location>
        <begin position="1383"/>
        <end position="1446"/>
    </location>
</feature>
<feature type="coiled-coil region" evidence="4">
    <location>
        <begin position="695"/>
        <end position="767"/>
    </location>
</feature>
<dbReference type="SUPFAM" id="SSF50044">
    <property type="entry name" value="SH3-domain"/>
    <property type="match status" value="7"/>
</dbReference>
<protein>
    <submittedName>
        <fullName evidence="9">DNMBP</fullName>
    </submittedName>
</protein>
<feature type="domain" description="SH3" evidence="6">
    <location>
        <begin position="1283"/>
        <end position="1346"/>
    </location>
</feature>
<evidence type="ECO:0000259" key="8">
    <source>
        <dbReference type="PROSITE" id="PS51021"/>
    </source>
</evidence>
<feature type="domain" description="SH3" evidence="6">
    <location>
        <begin position="32"/>
        <end position="91"/>
    </location>
</feature>
<dbReference type="Pfam" id="PF00018">
    <property type="entry name" value="SH3_1"/>
    <property type="match status" value="4"/>
</dbReference>
<dbReference type="InterPro" id="IPR051492">
    <property type="entry name" value="Dynamin-Rho_GEF"/>
</dbReference>
<dbReference type="PRINTS" id="PR00499">
    <property type="entry name" value="P67PHOX"/>
</dbReference>
<dbReference type="PANTHER" id="PTHR22834:SF20">
    <property type="entry name" value="SH3 DOMAIN-CONTAINING PROTEIN"/>
    <property type="match status" value="1"/>
</dbReference>
<feature type="domain" description="SH3" evidence="6">
    <location>
        <begin position="264"/>
        <end position="323"/>
    </location>
</feature>
<dbReference type="CDD" id="cd00160">
    <property type="entry name" value="RhoGEF"/>
    <property type="match status" value="1"/>
</dbReference>
<accession>A0A7J7JWF1</accession>
<dbReference type="PROSITE" id="PS50002">
    <property type="entry name" value="SH3"/>
    <property type="match status" value="7"/>
</dbReference>
<dbReference type="PRINTS" id="PR00452">
    <property type="entry name" value="SH3DOMAIN"/>
</dbReference>
<feature type="compositionally biased region" description="Pro residues" evidence="5">
    <location>
        <begin position="660"/>
        <end position="678"/>
    </location>
</feature>
<name>A0A7J7JWF1_BUGNE</name>
<evidence type="ECO:0000259" key="6">
    <source>
        <dbReference type="PROSITE" id="PS50002"/>
    </source>
</evidence>
<dbReference type="SUPFAM" id="SSF48065">
    <property type="entry name" value="DBL homology domain (DH-domain)"/>
    <property type="match status" value="1"/>
</dbReference>
<keyword evidence="1 3" id="KW-0728">SH3 domain</keyword>
<comment type="caution">
    <text evidence="9">The sequence shown here is derived from an EMBL/GenBank/DDBJ whole genome shotgun (WGS) entry which is preliminary data.</text>
</comment>
<dbReference type="Gene3D" id="1.20.900.10">
    <property type="entry name" value="Dbl homology (DH) domain"/>
    <property type="match status" value="1"/>
</dbReference>
<dbReference type="Pfam" id="PF14604">
    <property type="entry name" value="SH3_9"/>
    <property type="match status" value="1"/>
</dbReference>
<evidence type="ECO:0000259" key="7">
    <source>
        <dbReference type="PROSITE" id="PS50010"/>
    </source>
</evidence>
<feature type="region of interest" description="Disordered" evidence="5">
    <location>
        <begin position="452"/>
        <end position="487"/>
    </location>
</feature>
<evidence type="ECO:0000256" key="1">
    <source>
        <dbReference type="ARBA" id="ARBA00022443"/>
    </source>
</evidence>
<dbReference type="InterPro" id="IPR027267">
    <property type="entry name" value="AH/BAR_dom_sf"/>
</dbReference>
<evidence type="ECO:0000256" key="5">
    <source>
        <dbReference type="SAM" id="MobiDB-lite"/>
    </source>
</evidence>
<dbReference type="Pfam" id="PF03114">
    <property type="entry name" value="BAR"/>
    <property type="match status" value="1"/>
</dbReference>
<dbReference type="InterPro" id="IPR035899">
    <property type="entry name" value="DBL_dom_sf"/>
</dbReference>
<reference evidence="9" key="1">
    <citation type="submission" date="2020-06" db="EMBL/GenBank/DDBJ databases">
        <title>Draft genome of Bugula neritina, a colonial animal packing powerful symbionts and potential medicines.</title>
        <authorList>
            <person name="Rayko M."/>
        </authorList>
    </citation>
    <scope>NUCLEOTIDE SEQUENCE [LARGE SCALE GENOMIC DNA]</scope>
    <source>
        <strain evidence="9">Kwan_BN1</strain>
    </source>
</reference>
<dbReference type="SUPFAM" id="SSF103657">
    <property type="entry name" value="BAR/IMD domain-like"/>
    <property type="match status" value="1"/>
</dbReference>
<dbReference type="Gene3D" id="2.30.30.40">
    <property type="entry name" value="SH3 Domains"/>
    <property type="match status" value="7"/>
</dbReference>
<dbReference type="InterPro" id="IPR004148">
    <property type="entry name" value="BAR_dom"/>
</dbReference>
<keyword evidence="10" id="KW-1185">Reference proteome</keyword>
<keyword evidence="4" id="KW-0175">Coiled coil</keyword>
<evidence type="ECO:0000256" key="4">
    <source>
        <dbReference type="SAM" id="Coils"/>
    </source>
</evidence>
<dbReference type="SMART" id="SM00721">
    <property type="entry name" value="BAR"/>
    <property type="match status" value="1"/>
</dbReference>
<dbReference type="GO" id="GO:0005085">
    <property type="term" value="F:guanyl-nucleotide exchange factor activity"/>
    <property type="evidence" value="ECO:0007669"/>
    <property type="project" value="UniProtKB-KW"/>
</dbReference>
<feature type="region of interest" description="Disordered" evidence="5">
    <location>
        <begin position="535"/>
        <end position="573"/>
    </location>
</feature>
<evidence type="ECO:0000256" key="2">
    <source>
        <dbReference type="ARBA" id="ARBA00022658"/>
    </source>
</evidence>
<dbReference type="Pfam" id="PF00621">
    <property type="entry name" value="RhoGEF"/>
    <property type="match status" value="1"/>
</dbReference>
<feature type="domain" description="SH3" evidence="6">
    <location>
        <begin position="341"/>
        <end position="400"/>
    </location>
</feature>
<dbReference type="SMART" id="SM00325">
    <property type="entry name" value="RhoGEF"/>
    <property type="match status" value="1"/>
</dbReference>
<feature type="domain" description="DH" evidence="7">
    <location>
        <begin position="796"/>
        <end position="983"/>
    </location>
</feature>
<organism evidence="9 10">
    <name type="scientific">Bugula neritina</name>
    <name type="common">Brown bryozoan</name>
    <name type="synonym">Sertularia neritina</name>
    <dbReference type="NCBI Taxonomy" id="10212"/>
    <lineage>
        <taxon>Eukaryota</taxon>
        <taxon>Metazoa</taxon>
        <taxon>Spiralia</taxon>
        <taxon>Lophotrochozoa</taxon>
        <taxon>Bryozoa</taxon>
        <taxon>Gymnolaemata</taxon>
        <taxon>Cheilostomatida</taxon>
        <taxon>Flustrina</taxon>
        <taxon>Buguloidea</taxon>
        <taxon>Bugulidae</taxon>
        <taxon>Bugula</taxon>
    </lineage>
</organism>
<dbReference type="SMART" id="SM00326">
    <property type="entry name" value="SH3"/>
    <property type="match status" value="7"/>
</dbReference>
<evidence type="ECO:0000256" key="3">
    <source>
        <dbReference type="PROSITE-ProRule" id="PRU00192"/>
    </source>
</evidence>
<feature type="domain" description="SH3" evidence="6">
    <location>
        <begin position="182"/>
        <end position="241"/>
    </location>
</feature>
<dbReference type="InterPro" id="IPR001452">
    <property type="entry name" value="SH3_domain"/>
</dbReference>
<feature type="region of interest" description="Disordered" evidence="5">
    <location>
        <begin position="607"/>
        <end position="680"/>
    </location>
</feature>
<feature type="compositionally biased region" description="Polar residues" evidence="5">
    <location>
        <begin position="607"/>
        <end position="619"/>
    </location>
</feature>
<dbReference type="PROSITE" id="PS50010">
    <property type="entry name" value="DH_2"/>
    <property type="match status" value="1"/>
</dbReference>
<evidence type="ECO:0000313" key="10">
    <source>
        <dbReference type="Proteomes" id="UP000593567"/>
    </source>
</evidence>
<sequence>MPLNLNNMPLQAVVNFQMNGLTFKYHHKTMAKKITVCRVLYDFETNEPNEITLHASSYLQVLAEVNKDWLTGYSRGQMGNFPSAFVETYKPIAIPLKGKVFVCVEQFPELQPGDLAVNPGDLIAGLEPVNADWWRGQLNGEVGIFPLTCVHEVGLKLSTHEDKSAETASLDVAINSVSHSKDVLYQVKAIIDAEAQLNDELTFSAGDIIDVLEEKDADWLIGSCNGKSGIFLRDLTALLSDSQASGPTSASQAAAQQLVATSSTQSLCGQVVYDFIGESDAELSLVSGEIVTNIREVDMGWWSGTCNGVSGLFPMGYVKITESTHTATQPTMQLPSDSPSTASTSAKVLFEFKSMTDEEVSLSKDEQVTILWTNNDWSKVNTSAGVIGLCPTNFLEIQSTTCSSVPVTSGLAMAENEASYSAQQKRPSSVHFNHSLDTAITLEMHKAKVEASKRMSLKVEPEKPPSPKPLHSTAVNAKSKPARPPQMVPRLANADAPLASSPYDMLKEPFGSQLVWRDENLPPSISVNLKTLPAKRPLPKISGGATEHSSPNHHSPTFSSPPPTTNETPLSTTDLSKIGFDQQWNEIQESTKNIISEKPAASLITYPKTNNLSGTTPASPTADEPIGKSPVPVRAAPPIPVRPAPSPPSDLKQLALVPSRPAPSRPNPTRVAPPPPHQPAALVEKLPAAYDEQAANHLTQRIRILEQDIENYNREVETLDSGLEKDDILDEKLRFYMENVNGMTLEVDDLKDKLAEMEKLKINTDRMLMPAGITADHKSPANDYDSNENKLKRKVKRANKIEELMNTEEHYLRDLKLCLHVFNSEIGLQAPEGVDCSFLFCNLPEIIEISEQLLARFKQSTDGIDFEHQLIGEPFLEFKERMKDTYAQYCTKYDDVSTLLEQYNARPDIRSYFNQGLDEIAKHRPEKPFTVDAFLITPVQRPPRYKLLLSDIIASTEKLHPDIQPLKEASSAVDELCNHINECKRRKDIVDKYKAGNRGEVALSRLSMHSIRKKTQRARRKIGNYVGFANQFVDKDFDRETNYCKELEDAIKEFANNVDNVISSLKKSHDLQETVASDVSEYLSSPQPEEITLYLQAHQKISSTAFKLFKNDVDEIVLIELRKILALFQGPNKLIDKRGDKRLDYDAAQTKYERNKEDKLAAEELGITKRDFYALNNQLKEELPKFNHLVYYMFKDCVSEFTRLYRIYSEESYGLIFPSIEKTTLSGSTDVVDQFDKAYGLVESLVSELTSTRQTRKSSSKKSNASIQQTQTPDVRELLCTKYPSKLYVVTANHHPSDTMELALHQGDLIGVIQQKDPMGNDSRWYVDSGAGMGFIQRSHIRPYSTREGISDSGVSQQLQPTLIAQHLQQSPQTQQTPQLQPLQPEVFKSRYDFLSRNAQEMSLKANQIVYILEKHDKLGNRDWWYAQTSDGYGYVPANYLSPSNEI</sequence>
<keyword evidence="2" id="KW-0344">Guanine-nucleotide releasing factor</keyword>
<dbReference type="PANTHER" id="PTHR22834">
    <property type="entry name" value="NUCLEAR FUSION PROTEIN FUS2"/>
    <property type="match status" value="1"/>
</dbReference>
<dbReference type="PROSITE" id="PS51021">
    <property type="entry name" value="BAR"/>
    <property type="match status" value="1"/>
</dbReference>
<feature type="compositionally biased region" description="Low complexity" evidence="5">
    <location>
        <begin position="548"/>
        <end position="558"/>
    </location>
</feature>
<dbReference type="GO" id="GO:0005737">
    <property type="term" value="C:cytoplasm"/>
    <property type="evidence" value="ECO:0007669"/>
    <property type="project" value="InterPro"/>
</dbReference>
<feature type="domain" description="BAR" evidence="8">
    <location>
        <begin position="1022"/>
        <end position="1258"/>
    </location>
</feature>
<dbReference type="InterPro" id="IPR036028">
    <property type="entry name" value="SH3-like_dom_sf"/>
</dbReference>
<dbReference type="Proteomes" id="UP000593567">
    <property type="component" value="Unassembled WGS sequence"/>
</dbReference>
<dbReference type="InterPro" id="IPR000219">
    <property type="entry name" value="DH_dom"/>
</dbReference>
<dbReference type="Gene3D" id="1.20.1270.60">
    <property type="entry name" value="Arfaptin homology (AH) domain/BAR domain"/>
    <property type="match status" value="1"/>
</dbReference>
<feature type="compositionally biased region" description="Pro residues" evidence="5">
    <location>
        <begin position="635"/>
        <end position="648"/>
    </location>
</feature>
<feature type="domain" description="SH3" evidence="6">
    <location>
        <begin position="96"/>
        <end position="155"/>
    </location>
</feature>
<feature type="compositionally biased region" description="Basic and acidic residues" evidence="5">
    <location>
        <begin position="452"/>
        <end position="465"/>
    </location>
</feature>
<proteinExistence type="predicted"/>